<dbReference type="InterPro" id="IPR027417">
    <property type="entry name" value="P-loop_NTPase"/>
</dbReference>
<dbReference type="RefSeq" id="WP_121823984.1">
    <property type="nucleotide sequence ID" value="NC_022785.1"/>
</dbReference>
<evidence type="ECO:0000313" key="2">
    <source>
        <dbReference type="Proteomes" id="UP000281594"/>
    </source>
</evidence>
<keyword evidence="1" id="KW-0347">Helicase</keyword>
<name>A0A3L8RCZ7_STRRN</name>
<sequence>MTHFPAPTGLIANYFNGNEKLFLAHTHPAVDNLKRRVSAQKSTFRTISSHIGRSDVTDYDVLVIDECRKASTSSVTGTRMGWCCSQNSPVQSPLRSTVPSSFGSGPGCVRTAGALDHRFLRRKNTSHLLRVTATLIA</sequence>
<dbReference type="EMBL" id="QYCY01000001">
    <property type="protein sequence ID" value="RLV77664.1"/>
    <property type="molecule type" value="Genomic_DNA"/>
</dbReference>
<organism evidence="1 2">
    <name type="scientific">Streptomyces rapamycinicus (strain ATCC 29253 / DSM 41530 / NRRL 5491 / AYB-994)</name>
    <name type="common">Streptomyces hygroscopicus (strain ATCC 29253)</name>
    <dbReference type="NCBI Taxonomy" id="1343740"/>
    <lineage>
        <taxon>Bacteria</taxon>
        <taxon>Bacillati</taxon>
        <taxon>Actinomycetota</taxon>
        <taxon>Actinomycetes</taxon>
        <taxon>Kitasatosporales</taxon>
        <taxon>Streptomycetaceae</taxon>
        <taxon>Streptomyces</taxon>
        <taxon>Streptomyces violaceusniger group</taxon>
    </lineage>
</organism>
<dbReference type="Proteomes" id="UP000281594">
    <property type="component" value="Unassembled WGS sequence"/>
</dbReference>
<accession>A0A3L8RCZ7</accession>
<reference evidence="1 2" key="1">
    <citation type="journal article" date="2018" name="J. Biol. Chem.">
        <title>Discovery of the actinoplanic acid pathway in Streptomyces rapamycinicus reveals a genetically conserved synergism with rapamycin.</title>
        <authorList>
            <person name="Mrak P."/>
            <person name="Krastel P."/>
            <person name="Pivk Lukancic P."/>
            <person name="Tao J."/>
            <person name="Pistorius D."/>
            <person name="Moore C.M."/>
        </authorList>
    </citation>
    <scope>NUCLEOTIDE SEQUENCE [LARGE SCALE GENOMIC DNA]</scope>
    <source>
        <strain evidence="1 2">NRRL 5491</strain>
    </source>
</reference>
<evidence type="ECO:0000313" key="1">
    <source>
        <dbReference type="EMBL" id="RLV77664.1"/>
    </source>
</evidence>
<dbReference type="GO" id="GO:0004386">
    <property type="term" value="F:helicase activity"/>
    <property type="evidence" value="ECO:0007669"/>
    <property type="project" value="UniProtKB-KW"/>
</dbReference>
<dbReference type="AlphaFoldDB" id="A0A3L8RCZ7"/>
<proteinExistence type="predicted"/>
<keyword evidence="1" id="KW-0067">ATP-binding</keyword>
<protein>
    <submittedName>
        <fullName evidence="1">Helicase</fullName>
    </submittedName>
</protein>
<comment type="caution">
    <text evidence="1">The sequence shown here is derived from an EMBL/GenBank/DDBJ whole genome shotgun (WGS) entry which is preliminary data.</text>
</comment>
<gene>
    <name evidence="1" type="ORF">D3C57_104805</name>
</gene>
<keyword evidence="1" id="KW-0378">Hydrolase</keyword>
<dbReference type="Gene3D" id="3.40.50.300">
    <property type="entry name" value="P-loop containing nucleotide triphosphate hydrolases"/>
    <property type="match status" value="1"/>
</dbReference>
<keyword evidence="1" id="KW-0547">Nucleotide-binding</keyword>